<feature type="compositionally biased region" description="Polar residues" evidence="3">
    <location>
        <begin position="177"/>
        <end position="189"/>
    </location>
</feature>
<dbReference type="AlphaFoldDB" id="A0A8C6TCA5"/>
<proteinExistence type="predicted"/>
<dbReference type="InterPro" id="IPR006788">
    <property type="entry name" value="Myrip/Melanophilin"/>
</dbReference>
<feature type="compositionally biased region" description="Basic and acidic residues" evidence="3">
    <location>
        <begin position="538"/>
        <end position="552"/>
    </location>
</feature>
<feature type="compositionally biased region" description="Basic and acidic residues" evidence="3">
    <location>
        <begin position="115"/>
        <end position="127"/>
    </location>
</feature>
<dbReference type="GO" id="GO:0017022">
    <property type="term" value="F:myosin binding"/>
    <property type="evidence" value="ECO:0007669"/>
    <property type="project" value="TreeGrafter"/>
</dbReference>
<dbReference type="GO" id="GO:0008270">
    <property type="term" value="F:zinc ion binding"/>
    <property type="evidence" value="ECO:0007669"/>
    <property type="project" value="UniProtKB-KW"/>
</dbReference>
<keyword evidence="1" id="KW-0863">Zinc-finger</keyword>
<feature type="compositionally biased region" description="Basic and acidic residues" evidence="3">
    <location>
        <begin position="285"/>
        <end position="297"/>
    </location>
</feature>
<feature type="region of interest" description="Disordered" evidence="3">
    <location>
        <begin position="276"/>
        <end position="297"/>
    </location>
</feature>
<evidence type="ECO:0000259" key="4">
    <source>
        <dbReference type="Pfam" id="PF04698"/>
    </source>
</evidence>
<dbReference type="Proteomes" id="UP000694523">
    <property type="component" value="Unplaced"/>
</dbReference>
<evidence type="ECO:0000256" key="3">
    <source>
        <dbReference type="SAM" id="MobiDB-lite"/>
    </source>
</evidence>
<feature type="region of interest" description="Disordered" evidence="3">
    <location>
        <begin position="177"/>
        <end position="198"/>
    </location>
</feature>
<feature type="region of interest" description="Disordered" evidence="3">
    <location>
        <begin position="575"/>
        <end position="614"/>
    </location>
</feature>
<feature type="domain" description="Rab effector MyRIP/Melanophilin" evidence="4">
    <location>
        <begin position="571"/>
        <end position="776"/>
    </location>
</feature>
<dbReference type="Pfam" id="PF04698">
    <property type="entry name" value="Rab_eff_C"/>
    <property type="match status" value="1"/>
</dbReference>
<keyword evidence="6" id="KW-1185">Reference proteome</keyword>
<feature type="compositionally biased region" description="Basic residues" evidence="3">
    <location>
        <begin position="104"/>
        <end position="114"/>
    </location>
</feature>
<feature type="compositionally biased region" description="Polar residues" evidence="3">
    <location>
        <begin position="745"/>
        <end position="759"/>
    </location>
</feature>
<dbReference type="PANTHER" id="PTHR14555">
    <property type="entry name" value="MYELIN-ASSOCIATED OLIGODENDROCYTIC BASIC PROTEIN MOBP -RELATED"/>
    <property type="match status" value="1"/>
</dbReference>
<accession>A0A8C6TCA5</accession>
<dbReference type="PANTHER" id="PTHR14555:SF6">
    <property type="entry name" value="RAB EFFECTOR MYRIP"/>
    <property type="match status" value="1"/>
</dbReference>
<evidence type="ECO:0000313" key="6">
    <source>
        <dbReference type="Proteomes" id="UP000694523"/>
    </source>
</evidence>
<name>A0A8C6TCA5_9GOBI</name>
<protein>
    <recommendedName>
        <fullName evidence="4">Rab effector MyRIP/Melanophilin domain-containing protein</fullName>
    </recommendedName>
</protein>
<evidence type="ECO:0000313" key="5">
    <source>
        <dbReference type="Ensembl" id="ENSNMLP00000019415.1"/>
    </source>
</evidence>
<dbReference type="Ensembl" id="ENSNMLT00000021820.1">
    <property type="protein sequence ID" value="ENSNMLP00000019415.1"/>
    <property type="gene ID" value="ENSNMLG00000012755.1"/>
</dbReference>
<feature type="region of interest" description="Disordered" evidence="3">
    <location>
        <begin position="88"/>
        <end position="145"/>
    </location>
</feature>
<reference evidence="5" key="2">
    <citation type="submission" date="2025-09" db="UniProtKB">
        <authorList>
            <consortium name="Ensembl"/>
        </authorList>
    </citation>
    <scope>IDENTIFICATION</scope>
</reference>
<evidence type="ECO:0000256" key="1">
    <source>
        <dbReference type="ARBA" id="ARBA00022771"/>
    </source>
</evidence>
<reference evidence="5" key="1">
    <citation type="submission" date="2025-08" db="UniProtKB">
        <authorList>
            <consortium name="Ensembl"/>
        </authorList>
    </citation>
    <scope>IDENTIFICATION</scope>
</reference>
<organism evidence="5 6">
    <name type="scientific">Neogobius melanostomus</name>
    <name type="common">round goby</name>
    <dbReference type="NCBI Taxonomy" id="47308"/>
    <lineage>
        <taxon>Eukaryota</taxon>
        <taxon>Metazoa</taxon>
        <taxon>Chordata</taxon>
        <taxon>Craniata</taxon>
        <taxon>Vertebrata</taxon>
        <taxon>Euteleostomi</taxon>
        <taxon>Actinopterygii</taxon>
        <taxon>Neopterygii</taxon>
        <taxon>Teleostei</taxon>
        <taxon>Neoteleostei</taxon>
        <taxon>Acanthomorphata</taxon>
        <taxon>Gobiaria</taxon>
        <taxon>Gobiiformes</taxon>
        <taxon>Gobioidei</taxon>
        <taxon>Gobiidae</taxon>
        <taxon>Benthophilinae</taxon>
        <taxon>Neogobiini</taxon>
        <taxon>Neogobius</taxon>
    </lineage>
</organism>
<keyword evidence="2" id="KW-0862">Zinc</keyword>
<dbReference type="GO" id="GO:0003779">
    <property type="term" value="F:actin binding"/>
    <property type="evidence" value="ECO:0007669"/>
    <property type="project" value="TreeGrafter"/>
</dbReference>
<keyword evidence="1" id="KW-0479">Metal-binding</keyword>
<dbReference type="InterPro" id="IPR051745">
    <property type="entry name" value="Intracell_Transport_Effector"/>
</dbReference>
<sequence>MDSDPDIRPEPDSSWGAVLKEIHKKMTSSDLLEDLDLDYVCGTMGSADFEGNWKADKALINKKVPVEIRKPCSSRRTSIIDVNFNMEAGNAGGETSVQPEERRVRRHRRKRRSKKENAAENVQDHSNNDTPHLSDAATPKTLTSGATTPDFCSDIIRPGANQLNQELTLKLQQLMGQGDISDSSTNQQNSEHDGEHNGDYMDVDEGEFAQSEDAELDDEAKAKLFKLVAQSRLMYLSSTDDDVDKAGVSEEEEDAQQSGDLKFTLCRLEQQVKSTQFSSTEDELDRIGQDEEQQQDEHQEELAVRVCKLASRVNASQFSSTEAELDRAGQDEIVQNDRRESIGELDVNMFELREDLTTGNYLEMSKAGDLQVGEETEGLDFDRRESIRDFDVSMFELKDKEMNSWSWEGSVEQDALGGANFMENKTTSVGSEISLQESKSREGDFGEEMLGAKQDGDMSVSDSEEDEAEFNRIINSMLTLTLEDMHGGGQNVGEMHEEVQPAGNGGAMRAGEDGETGEKCNQSVGDDVGNESPGTRTDGLKDGKGPSEEELKLGMNTADDTVETLDDAETQAQIMDKGESSNVGLESNQEQSRNPQTPEGLLSPEEIQKRNSAESLRSITTEVLKVLNATEQLLLDTQGQDAPSAPCPPLSPDHRHLDQQLCRLEENVYMAAGSVYSLEAELDDLEECSRAVSSSTSHSELCFLEEQVATAAAEVQQSEIQISDISARIAALRSAGLNVEPPPTFTKSRTAKSMTLDGSRQQRRLLPAPPTKGESHAEQHRLFNVDYTQKSHSQILEE</sequence>
<evidence type="ECO:0000256" key="2">
    <source>
        <dbReference type="ARBA" id="ARBA00022833"/>
    </source>
</evidence>
<feature type="compositionally biased region" description="Polar residues" evidence="3">
    <location>
        <begin position="580"/>
        <end position="597"/>
    </location>
</feature>
<feature type="region of interest" description="Disordered" evidence="3">
    <location>
        <begin position="495"/>
        <end position="559"/>
    </location>
</feature>
<feature type="region of interest" description="Disordered" evidence="3">
    <location>
        <begin position="740"/>
        <end position="780"/>
    </location>
</feature>
<dbReference type="GO" id="GO:0030864">
    <property type="term" value="C:cortical actin cytoskeleton"/>
    <property type="evidence" value="ECO:0007669"/>
    <property type="project" value="TreeGrafter"/>
</dbReference>